<sequence length="308" mass="33282">MVENFLTVGTQVLILFILIGIGVLCGKIRFFSPVTAKHLTNIVLYFVTPCVVVDAFHREFEPALLINLGITALCAVCIHIFSIALCAAVFRDKNASRRCVLRFGAVFSNCGFMSIPLQAALLGGDGVFYGAAFVAIFNLVLWSYGVLVMSGDKKTLSPVKLLLNPGVAGVVAGFLLFVFSVRLPQVISAPIDYMASLNTPLPMLIIGFYLSRTNLKQALLDKRQYLAIFLRLVVIPLCTLVLMYLLHIRGVILVVCVIAASAPVAAATTMFAAKFDRDTALSVNMVSLSTLFSLITMPLIVGLAQTLA</sequence>
<keyword evidence="7 8" id="KW-0472">Membrane</keyword>
<feature type="transmembrane region" description="Helical" evidence="8">
    <location>
        <begin position="63"/>
        <end position="88"/>
    </location>
</feature>
<reference evidence="9" key="2">
    <citation type="journal article" date="2021" name="PeerJ">
        <title>Extensive microbial diversity within the chicken gut microbiome revealed by metagenomics and culture.</title>
        <authorList>
            <person name="Gilroy R."/>
            <person name="Ravi A."/>
            <person name="Getino M."/>
            <person name="Pursley I."/>
            <person name="Horton D.L."/>
            <person name="Alikhan N.F."/>
            <person name="Baker D."/>
            <person name="Gharbi K."/>
            <person name="Hall N."/>
            <person name="Watson M."/>
            <person name="Adriaenssens E.M."/>
            <person name="Foster-Nyarko E."/>
            <person name="Jarju S."/>
            <person name="Secka A."/>
            <person name="Antonio M."/>
            <person name="Oren A."/>
            <person name="Chaudhuri R.R."/>
            <person name="La Ragione R."/>
            <person name="Hildebrand F."/>
            <person name="Pallen M.J."/>
        </authorList>
    </citation>
    <scope>NUCLEOTIDE SEQUENCE</scope>
    <source>
        <strain evidence="9">ChiSjej1B19-3389</strain>
    </source>
</reference>
<feature type="transmembrane region" description="Helical" evidence="8">
    <location>
        <begin position="38"/>
        <end position="57"/>
    </location>
</feature>
<evidence type="ECO:0000256" key="1">
    <source>
        <dbReference type="ARBA" id="ARBA00004651"/>
    </source>
</evidence>
<dbReference type="Proteomes" id="UP000886787">
    <property type="component" value="Unassembled WGS sequence"/>
</dbReference>
<proteinExistence type="inferred from homology"/>
<feature type="transmembrane region" description="Helical" evidence="8">
    <location>
        <begin position="161"/>
        <end position="181"/>
    </location>
</feature>
<keyword evidence="4" id="KW-1003">Cell membrane</keyword>
<dbReference type="PANTHER" id="PTHR36838">
    <property type="entry name" value="AUXIN EFFLUX CARRIER FAMILY PROTEIN"/>
    <property type="match status" value="1"/>
</dbReference>
<feature type="transmembrane region" description="Helical" evidence="8">
    <location>
        <begin position="224"/>
        <end position="245"/>
    </location>
</feature>
<reference evidence="9" key="1">
    <citation type="submission" date="2020-10" db="EMBL/GenBank/DDBJ databases">
        <authorList>
            <person name="Gilroy R."/>
        </authorList>
    </citation>
    <scope>NUCLEOTIDE SEQUENCE</scope>
    <source>
        <strain evidence="9">ChiSjej1B19-3389</strain>
    </source>
</reference>
<protein>
    <submittedName>
        <fullName evidence="9">AEC family transporter</fullName>
    </submittedName>
</protein>
<dbReference type="Gene3D" id="1.20.1530.20">
    <property type="match status" value="1"/>
</dbReference>
<feature type="transmembrane region" description="Helical" evidence="8">
    <location>
        <begin position="100"/>
        <end position="121"/>
    </location>
</feature>
<evidence type="ECO:0000256" key="2">
    <source>
        <dbReference type="ARBA" id="ARBA00010145"/>
    </source>
</evidence>
<feature type="transmembrane region" description="Helical" evidence="8">
    <location>
        <begin position="251"/>
        <end position="273"/>
    </location>
</feature>
<feature type="transmembrane region" description="Helical" evidence="8">
    <location>
        <begin position="6"/>
        <end position="26"/>
    </location>
</feature>
<dbReference type="GO" id="GO:0005886">
    <property type="term" value="C:plasma membrane"/>
    <property type="evidence" value="ECO:0007669"/>
    <property type="project" value="UniProtKB-SubCell"/>
</dbReference>
<dbReference type="AlphaFoldDB" id="A0A9D0ZJF1"/>
<dbReference type="PANTHER" id="PTHR36838:SF1">
    <property type="entry name" value="SLR1864 PROTEIN"/>
    <property type="match status" value="1"/>
</dbReference>
<evidence type="ECO:0000256" key="8">
    <source>
        <dbReference type="SAM" id="Phobius"/>
    </source>
</evidence>
<dbReference type="InterPro" id="IPR038770">
    <property type="entry name" value="Na+/solute_symporter_sf"/>
</dbReference>
<dbReference type="Pfam" id="PF03547">
    <property type="entry name" value="Mem_trans"/>
    <property type="match status" value="1"/>
</dbReference>
<evidence type="ECO:0000256" key="3">
    <source>
        <dbReference type="ARBA" id="ARBA00022448"/>
    </source>
</evidence>
<name>A0A9D0ZJF1_9FIRM</name>
<comment type="caution">
    <text evidence="9">The sequence shown here is derived from an EMBL/GenBank/DDBJ whole genome shotgun (WGS) entry which is preliminary data.</text>
</comment>
<dbReference type="EMBL" id="DVFW01000045">
    <property type="protein sequence ID" value="HIQ81287.1"/>
    <property type="molecule type" value="Genomic_DNA"/>
</dbReference>
<dbReference type="InterPro" id="IPR004776">
    <property type="entry name" value="Mem_transp_PIN-like"/>
</dbReference>
<evidence type="ECO:0000313" key="10">
    <source>
        <dbReference type="Proteomes" id="UP000886787"/>
    </source>
</evidence>
<evidence type="ECO:0000313" key="9">
    <source>
        <dbReference type="EMBL" id="HIQ81287.1"/>
    </source>
</evidence>
<evidence type="ECO:0000256" key="5">
    <source>
        <dbReference type="ARBA" id="ARBA00022692"/>
    </source>
</evidence>
<evidence type="ECO:0000256" key="4">
    <source>
        <dbReference type="ARBA" id="ARBA00022475"/>
    </source>
</evidence>
<dbReference type="GO" id="GO:0055085">
    <property type="term" value="P:transmembrane transport"/>
    <property type="evidence" value="ECO:0007669"/>
    <property type="project" value="InterPro"/>
</dbReference>
<comment type="subcellular location">
    <subcellularLocation>
        <location evidence="1">Cell membrane</location>
        <topology evidence="1">Multi-pass membrane protein</topology>
    </subcellularLocation>
</comment>
<accession>A0A9D0ZJF1</accession>
<comment type="similarity">
    <text evidence="2">Belongs to the auxin efflux carrier (TC 2.A.69) family.</text>
</comment>
<gene>
    <name evidence="9" type="ORF">IAD32_08415</name>
</gene>
<evidence type="ECO:0000256" key="7">
    <source>
        <dbReference type="ARBA" id="ARBA00023136"/>
    </source>
</evidence>
<keyword evidence="3" id="KW-0813">Transport</keyword>
<organism evidence="9 10">
    <name type="scientific">Candidatus Scatavimonas merdigallinarum</name>
    <dbReference type="NCBI Taxonomy" id="2840914"/>
    <lineage>
        <taxon>Bacteria</taxon>
        <taxon>Bacillati</taxon>
        <taxon>Bacillota</taxon>
        <taxon>Clostridia</taxon>
        <taxon>Eubacteriales</taxon>
        <taxon>Oscillospiraceae</taxon>
        <taxon>Oscillospiraceae incertae sedis</taxon>
        <taxon>Candidatus Scatavimonas</taxon>
    </lineage>
</organism>
<evidence type="ECO:0000256" key="6">
    <source>
        <dbReference type="ARBA" id="ARBA00022989"/>
    </source>
</evidence>
<feature type="transmembrane region" description="Helical" evidence="8">
    <location>
        <begin position="193"/>
        <end position="212"/>
    </location>
</feature>
<keyword evidence="5 8" id="KW-0812">Transmembrane</keyword>
<keyword evidence="6 8" id="KW-1133">Transmembrane helix</keyword>
<feature type="transmembrane region" description="Helical" evidence="8">
    <location>
        <begin position="127"/>
        <end position="149"/>
    </location>
</feature>
<feature type="transmembrane region" description="Helical" evidence="8">
    <location>
        <begin position="285"/>
        <end position="307"/>
    </location>
</feature>